<name>A0A553HMF2_9PEZI</name>
<feature type="region of interest" description="Disordered" evidence="3">
    <location>
        <begin position="256"/>
        <end position="276"/>
    </location>
</feature>
<proteinExistence type="predicted"/>
<evidence type="ECO:0000256" key="1">
    <source>
        <dbReference type="ARBA" id="ARBA00004173"/>
    </source>
</evidence>
<keyword evidence="5" id="KW-1185">Reference proteome</keyword>
<dbReference type="STRING" id="2512241.A0A553HMF2"/>
<dbReference type="InterPro" id="IPR043502">
    <property type="entry name" value="DNA/RNA_pol_sf"/>
</dbReference>
<dbReference type="Proteomes" id="UP000319160">
    <property type="component" value="Unassembled WGS sequence"/>
</dbReference>
<reference evidence="5" key="1">
    <citation type="submission" date="2019-06" db="EMBL/GenBank/DDBJ databases">
        <title>Draft genome sequence of the griseofulvin-producing fungus Xylaria cubensis strain G536.</title>
        <authorList>
            <person name="Mead M.E."/>
            <person name="Raja H.A."/>
            <person name="Steenwyk J.L."/>
            <person name="Knowles S.L."/>
            <person name="Oberlies N.H."/>
            <person name="Rokas A."/>
        </authorList>
    </citation>
    <scope>NUCLEOTIDE SEQUENCE [LARGE SCALE GENOMIC DNA]</scope>
    <source>
        <strain evidence="5">G536</strain>
    </source>
</reference>
<comment type="caution">
    <text evidence="4">The sequence shown here is derived from an EMBL/GenBank/DDBJ whole genome shotgun (WGS) entry which is preliminary data.</text>
</comment>
<dbReference type="OrthoDB" id="5428681at2759"/>
<evidence type="ECO:0000256" key="2">
    <source>
        <dbReference type="ARBA" id="ARBA00023128"/>
    </source>
</evidence>
<keyword evidence="2" id="KW-0496">Mitochondrion</keyword>
<dbReference type="PANTHER" id="PTHR34047:SF8">
    <property type="entry name" value="PROTEIN YKFC"/>
    <property type="match status" value="1"/>
</dbReference>
<feature type="region of interest" description="Disordered" evidence="3">
    <location>
        <begin position="1"/>
        <end position="27"/>
    </location>
</feature>
<dbReference type="AlphaFoldDB" id="A0A553HMF2"/>
<dbReference type="SUPFAM" id="SSF56672">
    <property type="entry name" value="DNA/RNA polymerases"/>
    <property type="match status" value="1"/>
</dbReference>
<dbReference type="EMBL" id="VFLP01000073">
    <property type="protein sequence ID" value="TRX89121.1"/>
    <property type="molecule type" value="Genomic_DNA"/>
</dbReference>
<comment type="subcellular location">
    <subcellularLocation>
        <location evidence="1">Mitochondrion</location>
    </subcellularLocation>
</comment>
<sequence>MPGYSSQDGGKIAEQANVGGNAPNIRDKAKTYSSIPKAPNHGVLPNSVCLNETALNSFAVGRKVQDLFGARHVSSYTTPTPEELSREERVEIKQKELVQLAKLKGVYDNEVLNRQVLLVRSRLFREYATELISNKPGSQTPGIDKEIYEKDREESFEELVEYLRTMIYHPNQYKAKAVKRVWIPKPGKDEKRPLGIPTVKDRALQALINLILVPLVELTSDPNSYGFRPYRDCKMAVAAVRNQLKTVDVQKVRGSLSRRHKSVEQSGNFLIPNQEK</sequence>
<evidence type="ECO:0000256" key="3">
    <source>
        <dbReference type="SAM" id="MobiDB-lite"/>
    </source>
</evidence>
<dbReference type="PANTHER" id="PTHR34047">
    <property type="entry name" value="NUCLEAR INTRON MATURASE 1, MITOCHONDRIAL-RELATED"/>
    <property type="match status" value="1"/>
</dbReference>
<evidence type="ECO:0000313" key="4">
    <source>
        <dbReference type="EMBL" id="TRX89121.1"/>
    </source>
</evidence>
<accession>A0A553HMF2</accession>
<organism evidence="4 5">
    <name type="scientific">Xylaria flabelliformis</name>
    <dbReference type="NCBI Taxonomy" id="2512241"/>
    <lineage>
        <taxon>Eukaryota</taxon>
        <taxon>Fungi</taxon>
        <taxon>Dikarya</taxon>
        <taxon>Ascomycota</taxon>
        <taxon>Pezizomycotina</taxon>
        <taxon>Sordariomycetes</taxon>
        <taxon>Xylariomycetidae</taxon>
        <taxon>Xylariales</taxon>
        <taxon>Xylariaceae</taxon>
        <taxon>Xylaria</taxon>
    </lineage>
</organism>
<gene>
    <name evidence="4" type="ORF">FHL15_009987</name>
</gene>
<protein>
    <submittedName>
        <fullName evidence="4">Uncharacterized protein</fullName>
    </submittedName>
</protein>
<dbReference type="GO" id="GO:0005739">
    <property type="term" value="C:mitochondrion"/>
    <property type="evidence" value="ECO:0007669"/>
    <property type="project" value="UniProtKB-SubCell"/>
</dbReference>
<dbReference type="InterPro" id="IPR051083">
    <property type="entry name" value="GrpII_Intron_Splice-Mob/Def"/>
</dbReference>
<evidence type="ECO:0000313" key="5">
    <source>
        <dbReference type="Proteomes" id="UP000319160"/>
    </source>
</evidence>